<organism evidence="1 2">
    <name type="scientific">Macleaya cordata</name>
    <name type="common">Five-seeded plume-poppy</name>
    <name type="synonym">Bocconia cordata</name>
    <dbReference type="NCBI Taxonomy" id="56857"/>
    <lineage>
        <taxon>Eukaryota</taxon>
        <taxon>Viridiplantae</taxon>
        <taxon>Streptophyta</taxon>
        <taxon>Embryophyta</taxon>
        <taxon>Tracheophyta</taxon>
        <taxon>Spermatophyta</taxon>
        <taxon>Magnoliopsida</taxon>
        <taxon>Ranunculales</taxon>
        <taxon>Papaveraceae</taxon>
        <taxon>Papaveroideae</taxon>
        <taxon>Macleaya</taxon>
    </lineage>
</organism>
<dbReference type="InParanoid" id="A0A200QZZ2"/>
<comment type="caution">
    <text evidence="1">The sequence shown here is derived from an EMBL/GenBank/DDBJ whole genome shotgun (WGS) entry which is preliminary data.</text>
</comment>
<sequence length="88" mass="10271">MWITYASYDSLLKDFWNLEVEGRPLHILVTKLKLFRFKLKIWNSQTFGNVHHNLHSLEDKILAAEAALEGGWLDDIGVELNRLKALHK</sequence>
<dbReference type="Proteomes" id="UP000195402">
    <property type="component" value="Unassembled WGS sequence"/>
</dbReference>
<evidence type="ECO:0000313" key="2">
    <source>
        <dbReference type="Proteomes" id="UP000195402"/>
    </source>
</evidence>
<reference evidence="1 2" key="1">
    <citation type="journal article" date="2017" name="Mol. Plant">
        <title>The Genome of Medicinal Plant Macleaya cordata Provides New Insights into Benzylisoquinoline Alkaloids Metabolism.</title>
        <authorList>
            <person name="Liu X."/>
            <person name="Liu Y."/>
            <person name="Huang P."/>
            <person name="Ma Y."/>
            <person name="Qing Z."/>
            <person name="Tang Q."/>
            <person name="Cao H."/>
            <person name="Cheng P."/>
            <person name="Zheng Y."/>
            <person name="Yuan Z."/>
            <person name="Zhou Y."/>
            <person name="Liu J."/>
            <person name="Tang Z."/>
            <person name="Zhuo Y."/>
            <person name="Zhang Y."/>
            <person name="Yu L."/>
            <person name="Huang J."/>
            <person name="Yang P."/>
            <person name="Peng Q."/>
            <person name="Zhang J."/>
            <person name="Jiang W."/>
            <person name="Zhang Z."/>
            <person name="Lin K."/>
            <person name="Ro D.K."/>
            <person name="Chen X."/>
            <person name="Xiong X."/>
            <person name="Shang Y."/>
            <person name="Huang S."/>
            <person name="Zeng J."/>
        </authorList>
    </citation>
    <scope>NUCLEOTIDE SEQUENCE [LARGE SCALE GENOMIC DNA]</scope>
    <source>
        <strain evidence="2">cv. BLH2017</strain>
        <tissue evidence="1">Root</tissue>
    </source>
</reference>
<dbReference type="OMA" id="NTHVIGC"/>
<evidence type="ECO:0000313" key="1">
    <source>
        <dbReference type="EMBL" id="OVA16044.1"/>
    </source>
</evidence>
<name>A0A200QZZ2_MACCD</name>
<gene>
    <name evidence="1" type="ORF">BVC80_175g15</name>
</gene>
<proteinExistence type="predicted"/>
<accession>A0A200QZZ2</accession>
<protein>
    <submittedName>
        <fullName evidence="1">Uncharacterized protein</fullName>
    </submittedName>
</protein>
<dbReference type="EMBL" id="MVGT01000723">
    <property type="protein sequence ID" value="OVA16044.1"/>
    <property type="molecule type" value="Genomic_DNA"/>
</dbReference>
<dbReference type="AlphaFoldDB" id="A0A200QZZ2"/>
<keyword evidence="2" id="KW-1185">Reference proteome</keyword>
<dbReference type="OrthoDB" id="1305614at2759"/>